<evidence type="ECO:0000313" key="3">
    <source>
        <dbReference type="Proteomes" id="UP000185860"/>
    </source>
</evidence>
<organism evidence="2 3">
    <name type="scientific">[Phormidium ambiguum] IAM M-71</name>
    <dbReference type="NCBI Taxonomy" id="454136"/>
    <lineage>
        <taxon>Bacteria</taxon>
        <taxon>Bacillati</taxon>
        <taxon>Cyanobacteriota</taxon>
        <taxon>Cyanophyceae</taxon>
        <taxon>Oscillatoriophycideae</taxon>
        <taxon>Aerosakkonematales</taxon>
        <taxon>Aerosakkonemataceae</taxon>
        <taxon>Floridanema</taxon>
    </lineage>
</organism>
<dbReference type="OrthoDB" id="510281at2"/>
<name>A0A1U7I4I3_9CYAN</name>
<dbReference type="AlphaFoldDB" id="A0A1U7I4I3"/>
<evidence type="ECO:0000313" key="2">
    <source>
        <dbReference type="EMBL" id="OKH31106.1"/>
    </source>
</evidence>
<proteinExistence type="predicted"/>
<keyword evidence="1" id="KW-1133">Transmembrane helix</keyword>
<dbReference type="RefSeq" id="WP_073597057.1">
    <property type="nucleotide sequence ID" value="NZ_MRCE01000054.1"/>
</dbReference>
<protein>
    <submittedName>
        <fullName evidence="2">Uncharacterized protein</fullName>
    </submittedName>
</protein>
<dbReference type="Proteomes" id="UP000185860">
    <property type="component" value="Unassembled WGS sequence"/>
</dbReference>
<keyword evidence="1" id="KW-0812">Transmembrane</keyword>
<gene>
    <name evidence="2" type="ORF">NIES2119_29490</name>
</gene>
<sequence length="480" mass="55224">MKESQDLLTILSQQAQSGSSDLIRWSAATTIDNLGFDFITVSQYLSEEPKKIAEKIVQSKVKRFADQNLVNSNDYDEFVRFWLYGNYQKLREVTLGIEFWDLYEIWRKTQETPGYKDEKFNKFDVCWKLVNSLGLKGIKDINAALERAEAMGDNASELDENEFFEGIGQTLATINGENYGIKTKLLCLQSNNSKTRYVIATTNLKSEGGILLDNLKQSNPTLALALITFANPSFSINYPYEQLTGLAENLKLLERSLRRKKVRQDCQIWYDLILEELDKRRKTFEVRKNQSIALREKLDRQLNQIRDINRELWEQVFARVSFDNPPQLSVENEQYSQIFDMYEKSLKEKLASLREPVSNFYDSFISNELLPIEAQIKATEKTKEVVNFSLAFAPLTTVILTGIYLWVIGVNFVLAIIGGFIIGAILGGIIGEEGRSEGLGISKQIMDYWKLQLQEYNTICYRKKSEIETQKNKSLNLLNI</sequence>
<feature type="transmembrane region" description="Helical" evidence="1">
    <location>
        <begin position="412"/>
        <end position="431"/>
    </location>
</feature>
<reference evidence="2 3" key="1">
    <citation type="submission" date="2016-11" db="EMBL/GenBank/DDBJ databases">
        <title>Draft Genome Sequences of Nine Cyanobacterial Strains from Diverse Habitats.</title>
        <authorList>
            <person name="Zhu T."/>
            <person name="Hou S."/>
            <person name="Lu X."/>
            <person name="Hess W.R."/>
        </authorList>
    </citation>
    <scope>NUCLEOTIDE SEQUENCE [LARGE SCALE GENOMIC DNA]</scope>
    <source>
        <strain evidence="2 3">IAM M-71</strain>
    </source>
</reference>
<dbReference type="EMBL" id="MRCE01000054">
    <property type="protein sequence ID" value="OKH31106.1"/>
    <property type="molecule type" value="Genomic_DNA"/>
</dbReference>
<feature type="transmembrane region" description="Helical" evidence="1">
    <location>
        <begin position="385"/>
        <end position="406"/>
    </location>
</feature>
<accession>A0A1U7I4I3</accession>
<keyword evidence="1" id="KW-0472">Membrane</keyword>
<comment type="caution">
    <text evidence="2">The sequence shown here is derived from an EMBL/GenBank/DDBJ whole genome shotgun (WGS) entry which is preliminary data.</text>
</comment>
<evidence type="ECO:0000256" key="1">
    <source>
        <dbReference type="SAM" id="Phobius"/>
    </source>
</evidence>